<keyword evidence="1" id="KW-0812">Transmembrane</keyword>
<accession>A0A371FPN4</accession>
<name>A0A371FPN4_MUCPR</name>
<keyword evidence="3" id="KW-1185">Reference proteome</keyword>
<dbReference type="InterPro" id="IPR004242">
    <property type="entry name" value="Transposase_21"/>
</dbReference>
<dbReference type="PANTHER" id="PTHR48258:SF9">
    <property type="entry name" value="OS01G0348150 PROTEIN"/>
    <property type="match status" value="1"/>
</dbReference>
<feature type="transmembrane region" description="Helical" evidence="1">
    <location>
        <begin position="412"/>
        <end position="434"/>
    </location>
</feature>
<proteinExistence type="predicted"/>
<dbReference type="EMBL" id="QJKJ01008266">
    <property type="protein sequence ID" value="RDX80289.1"/>
    <property type="molecule type" value="Genomic_DNA"/>
</dbReference>
<evidence type="ECO:0008006" key="4">
    <source>
        <dbReference type="Google" id="ProtNLM"/>
    </source>
</evidence>
<dbReference type="AlphaFoldDB" id="A0A371FPN4"/>
<organism evidence="2 3">
    <name type="scientific">Mucuna pruriens</name>
    <name type="common">Velvet bean</name>
    <name type="synonym">Dolichos pruriens</name>
    <dbReference type="NCBI Taxonomy" id="157652"/>
    <lineage>
        <taxon>Eukaryota</taxon>
        <taxon>Viridiplantae</taxon>
        <taxon>Streptophyta</taxon>
        <taxon>Embryophyta</taxon>
        <taxon>Tracheophyta</taxon>
        <taxon>Spermatophyta</taxon>
        <taxon>Magnoliopsida</taxon>
        <taxon>eudicotyledons</taxon>
        <taxon>Gunneridae</taxon>
        <taxon>Pentapetalae</taxon>
        <taxon>rosids</taxon>
        <taxon>fabids</taxon>
        <taxon>Fabales</taxon>
        <taxon>Fabaceae</taxon>
        <taxon>Papilionoideae</taxon>
        <taxon>50 kb inversion clade</taxon>
        <taxon>NPAAA clade</taxon>
        <taxon>indigoferoid/millettioid clade</taxon>
        <taxon>Phaseoleae</taxon>
        <taxon>Mucuna</taxon>
    </lineage>
</organism>
<dbReference type="Pfam" id="PF02992">
    <property type="entry name" value="Transposase_21"/>
    <property type="match status" value="1"/>
</dbReference>
<sequence>MRANVMDNFDMRLVQCNGRKLINLRILWDEGVDVFGGYSNQNFNMPSMLFCSINDFPIYENLFGTTYHQLTHGRNTSYLRHRKFLKANHIKLLKNVKENNVASRTLTRDEVFEHVKDINDKKKDDVNARLDLVDMGIRQRWTYLPPTCHTMTKKEKRNLKSVGLKSHYCHVLMQQLLLVAIHDVLPKNVGEVLNKLCLLFNVICSKVKNRHHPEASIVETYMFGTESMGVLKSHHKGRCGGNGTREAQDHKSTMQNSGVMVVTKSMYFSTLKDKNSIMPFICYFEGVYYTKLKASVFKCKWLDNNMVDLNKVGYKEEPFIMTSYTKQVFYVNDQSNKRSMHESNENQDTSLDLTNTTSFSTCMSTFNDKNEVDDVHVTRHYHIKNFWENIAKNHVRILYKNWDNVPGSINNMMWKTIIGYYFYLVCIRISALIFPKTGLNKRR</sequence>
<evidence type="ECO:0000313" key="2">
    <source>
        <dbReference type="EMBL" id="RDX80289.1"/>
    </source>
</evidence>
<keyword evidence="1" id="KW-1133">Transmembrane helix</keyword>
<keyword evidence="1" id="KW-0472">Membrane</keyword>
<gene>
    <name evidence="2" type="ORF">CR513_39187</name>
</gene>
<evidence type="ECO:0000256" key="1">
    <source>
        <dbReference type="SAM" id="Phobius"/>
    </source>
</evidence>
<dbReference type="OrthoDB" id="1384760at2759"/>
<evidence type="ECO:0000313" key="3">
    <source>
        <dbReference type="Proteomes" id="UP000257109"/>
    </source>
</evidence>
<protein>
    <recommendedName>
        <fullName evidence="4">DUF4216 domain-containing protein</fullName>
    </recommendedName>
</protein>
<feature type="non-terminal residue" evidence="2">
    <location>
        <position position="1"/>
    </location>
</feature>
<dbReference type="PANTHER" id="PTHR48258">
    <property type="entry name" value="DUF4218 DOMAIN-CONTAINING PROTEIN-RELATED"/>
    <property type="match status" value="1"/>
</dbReference>
<comment type="caution">
    <text evidence="2">The sequence shown here is derived from an EMBL/GenBank/DDBJ whole genome shotgun (WGS) entry which is preliminary data.</text>
</comment>
<reference evidence="2" key="1">
    <citation type="submission" date="2018-05" db="EMBL/GenBank/DDBJ databases">
        <title>Draft genome of Mucuna pruriens seed.</title>
        <authorList>
            <person name="Nnadi N.E."/>
            <person name="Vos R."/>
            <person name="Hasami M.H."/>
            <person name="Devisetty U.K."/>
            <person name="Aguiy J.C."/>
        </authorList>
    </citation>
    <scope>NUCLEOTIDE SEQUENCE [LARGE SCALE GENOMIC DNA]</scope>
    <source>
        <strain evidence="2">JCA_2017</strain>
    </source>
</reference>
<dbReference type="Proteomes" id="UP000257109">
    <property type="component" value="Unassembled WGS sequence"/>
</dbReference>